<name>A0A2G5K4V1_9RHOB</name>
<evidence type="ECO:0000256" key="2">
    <source>
        <dbReference type="ARBA" id="ARBA00022692"/>
    </source>
</evidence>
<keyword evidence="2 5" id="KW-0812">Transmembrane</keyword>
<evidence type="ECO:0000259" key="6">
    <source>
        <dbReference type="Pfam" id="PF06271"/>
    </source>
</evidence>
<comment type="subcellular location">
    <subcellularLocation>
        <location evidence="1">Membrane</location>
        <topology evidence="1">Multi-pass membrane protein</topology>
    </subcellularLocation>
</comment>
<feature type="domain" description="RDD" evidence="6">
    <location>
        <begin position="25"/>
        <end position="140"/>
    </location>
</feature>
<evidence type="ECO:0000313" key="8">
    <source>
        <dbReference type="Proteomes" id="UP000231516"/>
    </source>
</evidence>
<sequence length="151" mass="17248">MLSFDHDLSGLPDPHLDAQFYEGVPFKRFIAWVIDVIILVLIFLAATIATLGLMMVFGFFIFVLNFAYRAYFLNQKSATVGMMIAGIEIRNKYGNRLNKQESMWHTGLYMFNFLVFPLLLLSLLMTFLNSHGQGLHDYLLGTTAINKPMDL</sequence>
<feature type="transmembrane region" description="Helical" evidence="5">
    <location>
        <begin position="108"/>
        <end position="128"/>
    </location>
</feature>
<dbReference type="InterPro" id="IPR010432">
    <property type="entry name" value="RDD"/>
</dbReference>
<dbReference type="AlphaFoldDB" id="A0A2G5K4V1"/>
<dbReference type="OrthoDB" id="7270324at2"/>
<keyword evidence="4 5" id="KW-0472">Membrane</keyword>
<dbReference type="GO" id="GO:0016020">
    <property type="term" value="C:membrane"/>
    <property type="evidence" value="ECO:0007669"/>
    <property type="project" value="UniProtKB-SubCell"/>
</dbReference>
<evidence type="ECO:0000256" key="1">
    <source>
        <dbReference type="ARBA" id="ARBA00004141"/>
    </source>
</evidence>
<dbReference type="RefSeq" id="WP_099593057.1">
    <property type="nucleotide sequence ID" value="NZ_MDGM01000012.1"/>
</dbReference>
<dbReference type="EMBL" id="MDGM01000012">
    <property type="protein sequence ID" value="PIB24577.1"/>
    <property type="molecule type" value="Genomic_DNA"/>
</dbReference>
<accession>A0A2G5K4V1</accession>
<organism evidence="7 8">
    <name type="scientific">Paramylibacter kogurei</name>
    <dbReference type="NCBI Taxonomy" id="1889778"/>
    <lineage>
        <taxon>Bacteria</taxon>
        <taxon>Pseudomonadati</taxon>
        <taxon>Pseudomonadota</taxon>
        <taxon>Alphaproteobacteria</taxon>
        <taxon>Rhodobacterales</taxon>
        <taxon>Paracoccaceae</taxon>
        <taxon>Paramylibacter</taxon>
    </lineage>
</organism>
<evidence type="ECO:0000256" key="4">
    <source>
        <dbReference type="ARBA" id="ARBA00023136"/>
    </source>
</evidence>
<dbReference type="Pfam" id="PF06271">
    <property type="entry name" value="RDD"/>
    <property type="match status" value="1"/>
</dbReference>
<proteinExistence type="predicted"/>
<keyword evidence="8" id="KW-1185">Reference proteome</keyword>
<feature type="transmembrane region" description="Helical" evidence="5">
    <location>
        <begin position="29"/>
        <end position="62"/>
    </location>
</feature>
<keyword evidence="3 5" id="KW-1133">Transmembrane helix</keyword>
<protein>
    <recommendedName>
        <fullName evidence="6">RDD domain-containing protein</fullName>
    </recommendedName>
</protein>
<evidence type="ECO:0000313" key="7">
    <source>
        <dbReference type="EMBL" id="PIB24577.1"/>
    </source>
</evidence>
<gene>
    <name evidence="7" type="ORF">BFP76_05135</name>
</gene>
<dbReference type="Proteomes" id="UP000231516">
    <property type="component" value="Unassembled WGS sequence"/>
</dbReference>
<comment type="caution">
    <text evidence="7">The sequence shown here is derived from an EMBL/GenBank/DDBJ whole genome shotgun (WGS) entry which is preliminary data.</text>
</comment>
<reference evidence="7 8" key="1">
    <citation type="submission" date="2016-08" db="EMBL/GenBank/DDBJ databases">
        <title>Draft genome of Amylibacter sp. strain 4G11.</title>
        <authorList>
            <person name="Wong S.-K."/>
            <person name="Hamasaki K."/>
            <person name="Yoshizawa S."/>
        </authorList>
    </citation>
    <scope>NUCLEOTIDE SEQUENCE [LARGE SCALE GENOMIC DNA]</scope>
    <source>
        <strain evidence="7 8">4G11</strain>
    </source>
</reference>
<evidence type="ECO:0000256" key="5">
    <source>
        <dbReference type="SAM" id="Phobius"/>
    </source>
</evidence>
<evidence type="ECO:0000256" key="3">
    <source>
        <dbReference type="ARBA" id="ARBA00022989"/>
    </source>
</evidence>